<feature type="compositionally biased region" description="Polar residues" evidence="1">
    <location>
        <begin position="38"/>
        <end position="49"/>
    </location>
</feature>
<evidence type="ECO:0000256" key="1">
    <source>
        <dbReference type="SAM" id="MobiDB-lite"/>
    </source>
</evidence>
<sequence>MYDKVVYRYISDPASTPVMSTPTGTFYSLPRPPRRSKASNLLPDSSHSGPQLAPITCGQSKWRCEEEPMIVTDTIDCGTSSQVHNKALRDLSTVYLPRTKSLQPPPIYQNVNTICQVDAPIYENSEIYEQIESKALAASVSKQCPVYENLTYHRRPPAVQIRRRTFSSGNRNQVPVQAPVPPVTRHVKKSTPKTDKQKYFTTTDTVDSKKQVRHTATGENLLKDVNKGPGTIYNTRIRDATSRKSNFNHSTHRKTSNCNESRQLLHETCYFV</sequence>
<dbReference type="Proteomes" id="UP000593567">
    <property type="component" value="Unassembled WGS sequence"/>
</dbReference>
<protein>
    <submittedName>
        <fullName evidence="2">Uncharacterized protein</fullName>
    </submittedName>
</protein>
<organism evidence="2 3">
    <name type="scientific">Bugula neritina</name>
    <name type="common">Brown bryozoan</name>
    <name type="synonym">Sertularia neritina</name>
    <dbReference type="NCBI Taxonomy" id="10212"/>
    <lineage>
        <taxon>Eukaryota</taxon>
        <taxon>Metazoa</taxon>
        <taxon>Spiralia</taxon>
        <taxon>Lophotrochozoa</taxon>
        <taxon>Bryozoa</taxon>
        <taxon>Gymnolaemata</taxon>
        <taxon>Cheilostomatida</taxon>
        <taxon>Flustrina</taxon>
        <taxon>Buguloidea</taxon>
        <taxon>Bugulidae</taxon>
        <taxon>Bugula</taxon>
    </lineage>
</organism>
<feature type="region of interest" description="Disordered" evidence="1">
    <location>
        <begin position="20"/>
        <end position="51"/>
    </location>
</feature>
<accession>A0A7J7JGV8</accession>
<gene>
    <name evidence="2" type="ORF">EB796_016832</name>
</gene>
<dbReference type="EMBL" id="VXIV02002523">
    <property type="protein sequence ID" value="KAF6024864.1"/>
    <property type="molecule type" value="Genomic_DNA"/>
</dbReference>
<name>A0A7J7JGV8_BUGNE</name>
<evidence type="ECO:0000313" key="3">
    <source>
        <dbReference type="Proteomes" id="UP000593567"/>
    </source>
</evidence>
<evidence type="ECO:0000313" key="2">
    <source>
        <dbReference type="EMBL" id="KAF6024864.1"/>
    </source>
</evidence>
<keyword evidence="3" id="KW-1185">Reference proteome</keyword>
<reference evidence="2" key="1">
    <citation type="submission" date="2020-06" db="EMBL/GenBank/DDBJ databases">
        <title>Draft genome of Bugula neritina, a colonial animal packing powerful symbionts and potential medicines.</title>
        <authorList>
            <person name="Rayko M."/>
        </authorList>
    </citation>
    <scope>NUCLEOTIDE SEQUENCE [LARGE SCALE GENOMIC DNA]</scope>
    <source>
        <strain evidence="2">Kwan_BN1</strain>
    </source>
</reference>
<dbReference type="AlphaFoldDB" id="A0A7J7JGV8"/>
<proteinExistence type="predicted"/>
<comment type="caution">
    <text evidence="2">The sequence shown here is derived from an EMBL/GenBank/DDBJ whole genome shotgun (WGS) entry which is preliminary data.</text>
</comment>